<dbReference type="CDD" id="cd16326">
    <property type="entry name" value="LolB"/>
    <property type="match status" value="1"/>
</dbReference>
<dbReference type="STRING" id="762983.HMPREF9444_01495"/>
<dbReference type="PROSITE" id="PS51257">
    <property type="entry name" value="PROKAR_LIPOPROTEIN"/>
    <property type="match status" value="1"/>
</dbReference>
<evidence type="ECO:0000256" key="4">
    <source>
        <dbReference type="ARBA" id="ARBA00016202"/>
    </source>
</evidence>
<dbReference type="eggNOG" id="COG3017">
    <property type="taxonomic scope" value="Bacteria"/>
</dbReference>
<evidence type="ECO:0000256" key="3">
    <source>
        <dbReference type="ARBA" id="ARBA00011245"/>
    </source>
</evidence>
<dbReference type="EMBL" id="AEVO01000084">
    <property type="protein sequence ID" value="EFY06748.1"/>
    <property type="molecule type" value="Genomic_DNA"/>
</dbReference>
<dbReference type="GO" id="GO:0015031">
    <property type="term" value="P:protein transport"/>
    <property type="evidence" value="ECO:0007669"/>
    <property type="project" value="UniProtKB-KW"/>
</dbReference>
<keyword evidence="9" id="KW-0564">Palmitate</keyword>
<comment type="subcellular location">
    <subcellularLocation>
        <location evidence="1">Cell outer membrane</location>
        <topology evidence="1">Lipid-anchor</topology>
    </subcellularLocation>
</comment>
<evidence type="ECO:0000313" key="14">
    <source>
        <dbReference type="EMBL" id="EFY06748.1"/>
    </source>
</evidence>
<keyword evidence="10" id="KW-0143">Chaperone</keyword>
<dbReference type="AlphaFoldDB" id="E8LL88"/>
<comment type="similarity">
    <text evidence="2">Belongs to the LolB family.</text>
</comment>
<dbReference type="Proteomes" id="UP000018458">
    <property type="component" value="Unassembled WGS sequence"/>
</dbReference>
<protein>
    <recommendedName>
        <fullName evidence="4">Outer-membrane lipoprotein LolB</fullName>
    </recommendedName>
</protein>
<reference evidence="14 15" key="1">
    <citation type="submission" date="2011-01" db="EMBL/GenBank/DDBJ databases">
        <authorList>
            <person name="Weinstock G."/>
            <person name="Sodergren E."/>
            <person name="Clifton S."/>
            <person name="Fulton L."/>
            <person name="Fulton B."/>
            <person name="Courtney L."/>
            <person name="Fronick C."/>
            <person name="Harrison M."/>
            <person name="Strong C."/>
            <person name="Farmer C."/>
            <person name="Delahaunty K."/>
            <person name="Markovic C."/>
            <person name="Hall O."/>
            <person name="Minx P."/>
            <person name="Tomlinson C."/>
            <person name="Mitreva M."/>
            <person name="Hou S."/>
            <person name="Chen J."/>
            <person name="Wollam A."/>
            <person name="Pepin K.H."/>
            <person name="Johnson M."/>
            <person name="Bhonagiri V."/>
            <person name="Zhang X."/>
            <person name="Suruliraj S."/>
            <person name="Warren W."/>
            <person name="Chinwalla A."/>
            <person name="Mardis E.R."/>
            <person name="Wilson R.K."/>
        </authorList>
    </citation>
    <scope>NUCLEOTIDE SEQUENCE [LARGE SCALE GENOMIC DNA]</scope>
    <source>
        <strain evidence="15">DSM 22608 / JCM 16073 / KCTC 15190 / YIT 12066</strain>
    </source>
</reference>
<dbReference type="InterPro" id="IPR029046">
    <property type="entry name" value="LolA/LolB/LppX"/>
</dbReference>
<keyword evidence="15" id="KW-1185">Reference proteome</keyword>
<dbReference type="GO" id="GO:0009279">
    <property type="term" value="C:cell outer membrane"/>
    <property type="evidence" value="ECO:0007669"/>
    <property type="project" value="UniProtKB-SubCell"/>
</dbReference>
<evidence type="ECO:0000256" key="5">
    <source>
        <dbReference type="ARBA" id="ARBA00022448"/>
    </source>
</evidence>
<proteinExistence type="inferred from homology"/>
<sequence length="201" mass="22352">MKSIKKLMLPLTVSAFALLLAACQSPIEQKEISFASDNYWTLMQDKLKTVKNLNLKGRIGIQNPQGRMSANYIYNLKNDAYTLELISSLGSQIGKLTADKNEAKLIINGKVYTSNDGESLIKEIYGLSLPVNDLKDIMLGIPQGMALKDSSGKYQSAVIAGFLVEYQKFADFNNYALPTDYQISNEDTLLKVRLNEVLTIN</sequence>
<keyword evidence="11" id="KW-0998">Cell outer membrane</keyword>
<feature type="signal peptide" evidence="13">
    <location>
        <begin position="1"/>
        <end position="21"/>
    </location>
</feature>
<evidence type="ECO:0000256" key="1">
    <source>
        <dbReference type="ARBA" id="ARBA00004459"/>
    </source>
</evidence>
<evidence type="ECO:0000256" key="10">
    <source>
        <dbReference type="ARBA" id="ARBA00023186"/>
    </source>
</evidence>
<evidence type="ECO:0000256" key="13">
    <source>
        <dbReference type="SAM" id="SignalP"/>
    </source>
</evidence>
<comment type="subunit">
    <text evidence="3">Monomer.</text>
</comment>
<dbReference type="Pfam" id="PF03550">
    <property type="entry name" value="LolB"/>
    <property type="match status" value="1"/>
</dbReference>
<dbReference type="HOGENOM" id="CLU_1359797_0_0_6"/>
<evidence type="ECO:0000256" key="7">
    <source>
        <dbReference type="ARBA" id="ARBA00022927"/>
    </source>
</evidence>
<dbReference type="RefSeq" id="WP_009143676.1">
    <property type="nucleotide sequence ID" value="NZ_GL831017.1"/>
</dbReference>
<dbReference type="InterPro" id="IPR004565">
    <property type="entry name" value="OM_lipoprot_LolB"/>
</dbReference>
<evidence type="ECO:0000256" key="2">
    <source>
        <dbReference type="ARBA" id="ARBA00009696"/>
    </source>
</evidence>
<dbReference type="NCBIfam" id="TIGR00548">
    <property type="entry name" value="lolB"/>
    <property type="match status" value="1"/>
</dbReference>
<keyword evidence="6 13" id="KW-0732">Signal</keyword>
<evidence type="ECO:0000256" key="12">
    <source>
        <dbReference type="ARBA" id="ARBA00023288"/>
    </source>
</evidence>
<organism evidence="14 15">
    <name type="scientific">Succinatimonas hippei (strain DSM 22608 / JCM 16073 / KCTC 15190 / YIT 12066)</name>
    <dbReference type="NCBI Taxonomy" id="762983"/>
    <lineage>
        <taxon>Bacteria</taxon>
        <taxon>Pseudomonadati</taxon>
        <taxon>Pseudomonadota</taxon>
        <taxon>Gammaproteobacteria</taxon>
        <taxon>Aeromonadales</taxon>
        <taxon>Succinivibrionaceae</taxon>
        <taxon>Succinatimonas</taxon>
    </lineage>
</organism>
<keyword evidence="7" id="KW-0653">Protein transport</keyword>
<comment type="caution">
    <text evidence="14">The sequence shown here is derived from an EMBL/GenBank/DDBJ whole genome shotgun (WGS) entry which is preliminary data.</text>
</comment>
<feature type="chain" id="PRO_5003224217" description="Outer-membrane lipoprotein LolB" evidence="13">
    <location>
        <begin position="22"/>
        <end position="201"/>
    </location>
</feature>
<evidence type="ECO:0000256" key="9">
    <source>
        <dbReference type="ARBA" id="ARBA00023139"/>
    </source>
</evidence>
<dbReference type="Gene3D" id="2.50.20.10">
    <property type="entry name" value="Lipoprotein localisation LolA/LolB/LppX"/>
    <property type="match status" value="1"/>
</dbReference>
<gene>
    <name evidence="14" type="primary">lolB</name>
    <name evidence="14" type="ORF">HMPREF9444_01495</name>
</gene>
<name>E8LL88_SUCHY</name>
<evidence type="ECO:0000256" key="11">
    <source>
        <dbReference type="ARBA" id="ARBA00023237"/>
    </source>
</evidence>
<evidence type="ECO:0000256" key="8">
    <source>
        <dbReference type="ARBA" id="ARBA00023136"/>
    </source>
</evidence>
<keyword evidence="8" id="KW-0472">Membrane</keyword>
<keyword evidence="5" id="KW-0813">Transport</keyword>
<dbReference type="SUPFAM" id="SSF89392">
    <property type="entry name" value="Prokaryotic lipoproteins and lipoprotein localization factors"/>
    <property type="match status" value="1"/>
</dbReference>
<evidence type="ECO:0000256" key="6">
    <source>
        <dbReference type="ARBA" id="ARBA00022729"/>
    </source>
</evidence>
<keyword evidence="12 14" id="KW-0449">Lipoprotein</keyword>
<accession>E8LL88</accession>
<evidence type="ECO:0000313" key="15">
    <source>
        <dbReference type="Proteomes" id="UP000018458"/>
    </source>
</evidence>